<protein>
    <submittedName>
        <fullName evidence="3">HupE/UreJ family protein</fullName>
    </submittedName>
</protein>
<keyword evidence="1" id="KW-0472">Membrane</keyword>
<dbReference type="KEGG" id="mech:Q9L42_002770"/>
<feature type="transmembrane region" description="Helical" evidence="1">
    <location>
        <begin position="162"/>
        <end position="186"/>
    </location>
</feature>
<name>A0AAU7P0Z1_9GAMM</name>
<evidence type="ECO:0000313" key="4">
    <source>
        <dbReference type="Proteomes" id="UP001225378"/>
    </source>
</evidence>
<keyword evidence="1" id="KW-0812">Transmembrane</keyword>
<keyword evidence="1" id="KW-1133">Transmembrane helix</keyword>
<dbReference type="InterPro" id="IPR032809">
    <property type="entry name" value="Put_HupE_UreJ"/>
</dbReference>
<keyword evidence="2" id="KW-0732">Signal</keyword>
<dbReference type="Pfam" id="PF13795">
    <property type="entry name" value="HupE_UreJ_2"/>
    <property type="match status" value="1"/>
</dbReference>
<sequence length="222" mass="24945">MILPLLLLLFAPSVQAHGVDANTERFLLENQGMAIGPFLYIGAKHMVTGYDHLLFLVGVIFFLFRTRDVLIYASLFTLGHSLTLLFGVLSDIKVNPYLIDAIIGLSIVYKGFDNLGGFRRLLGFQPNTKVAVMIFGLFHGFGLATKLQEFSLPQTDLWKNLLAFNIGVELGQFLALMFILIALDFWRRHRSYYSFSTTTNTLLMSSGLILFGYQITGYLIIS</sequence>
<reference evidence="3 4" key="1">
    <citation type="journal article" date="2024" name="Microbiology">
        <title>Methylomarinum rosea sp. nov., a novel halophilic methanotrophic bacterium from the hypersaline Lake Elton.</title>
        <authorList>
            <person name="Suleimanov R.Z."/>
            <person name="Oshkin I.Y."/>
            <person name="Danilova O.V."/>
            <person name="Suzina N.E."/>
            <person name="Dedysh S.N."/>
        </authorList>
    </citation>
    <scope>NUCLEOTIDE SEQUENCE [LARGE SCALE GENOMIC DNA]</scope>
    <source>
        <strain evidence="3 4">Ch1-1</strain>
    </source>
</reference>
<proteinExistence type="predicted"/>
<feature type="transmembrane region" description="Helical" evidence="1">
    <location>
        <begin position="69"/>
        <end position="88"/>
    </location>
</feature>
<evidence type="ECO:0000256" key="2">
    <source>
        <dbReference type="SAM" id="SignalP"/>
    </source>
</evidence>
<dbReference type="Proteomes" id="UP001225378">
    <property type="component" value="Chromosome"/>
</dbReference>
<feature type="signal peptide" evidence="2">
    <location>
        <begin position="1"/>
        <end position="16"/>
    </location>
</feature>
<feature type="transmembrane region" description="Helical" evidence="1">
    <location>
        <begin position="124"/>
        <end position="142"/>
    </location>
</feature>
<accession>A0AAU7P0Z1</accession>
<feature type="chain" id="PRO_5043829114" evidence="2">
    <location>
        <begin position="17"/>
        <end position="222"/>
    </location>
</feature>
<organism evidence="3 4">
    <name type="scientific">Methylomarinum roseum</name>
    <dbReference type="NCBI Taxonomy" id="3067653"/>
    <lineage>
        <taxon>Bacteria</taxon>
        <taxon>Pseudomonadati</taxon>
        <taxon>Pseudomonadota</taxon>
        <taxon>Gammaproteobacteria</taxon>
        <taxon>Methylococcales</taxon>
        <taxon>Methylococcaceae</taxon>
        <taxon>Methylomarinum</taxon>
    </lineage>
</organism>
<feature type="transmembrane region" description="Helical" evidence="1">
    <location>
        <begin position="40"/>
        <end position="64"/>
    </location>
</feature>
<evidence type="ECO:0000256" key="1">
    <source>
        <dbReference type="SAM" id="Phobius"/>
    </source>
</evidence>
<evidence type="ECO:0000313" key="3">
    <source>
        <dbReference type="EMBL" id="XBS22526.1"/>
    </source>
</evidence>
<gene>
    <name evidence="3" type="ORF">Q9L42_002770</name>
</gene>
<keyword evidence="4" id="KW-1185">Reference proteome</keyword>
<dbReference type="EMBL" id="CP157743">
    <property type="protein sequence ID" value="XBS22526.1"/>
    <property type="molecule type" value="Genomic_DNA"/>
</dbReference>
<feature type="transmembrane region" description="Helical" evidence="1">
    <location>
        <begin position="198"/>
        <end position="221"/>
    </location>
</feature>
<dbReference type="AlphaFoldDB" id="A0AAU7P0Z1"/>